<keyword evidence="1" id="KW-0547">Nucleotide-binding</keyword>
<dbReference type="AlphaFoldDB" id="A0A7R7EPP4"/>
<dbReference type="KEGG" id="ahb:bsdtb5_37300"/>
<dbReference type="InterPro" id="IPR027417">
    <property type="entry name" value="P-loop_NTPase"/>
</dbReference>
<evidence type="ECO:0000259" key="4">
    <source>
        <dbReference type="Pfam" id="PF07726"/>
    </source>
</evidence>
<dbReference type="Gene3D" id="3.40.50.300">
    <property type="entry name" value="P-loop containing nucleotide triphosphate hydrolases"/>
    <property type="match status" value="1"/>
</dbReference>
<dbReference type="GO" id="GO:0005524">
    <property type="term" value="F:ATP binding"/>
    <property type="evidence" value="ECO:0007669"/>
    <property type="project" value="UniProtKB-KW"/>
</dbReference>
<dbReference type="InterPro" id="IPR050764">
    <property type="entry name" value="CbbQ/NirQ/NorQ/GpvN"/>
</dbReference>
<dbReference type="EMBL" id="AP024169">
    <property type="protein sequence ID" value="BCN32435.1"/>
    <property type="molecule type" value="Genomic_DNA"/>
</dbReference>
<dbReference type="Pfam" id="PF07726">
    <property type="entry name" value="AAA_3"/>
    <property type="match status" value="1"/>
</dbReference>
<dbReference type="GO" id="GO:0016887">
    <property type="term" value="F:ATP hydrolysis activity"/>
    <property type="evidence" value="ECO:0007669"/>
    <property type="project" value="InterPro"/>
</dbReference>
<reference evidence="6 7" key="1">
    <citation type="submission" date="2020-11" db="EMBL/GenBank/DDBJ databases">
        <title>Draft genome sequencing of a Lachnospiraceae strain isolated from anoxic soil subjected to BSD treatment.</title>
        <authorList>
            <person name="Uek A."/>
            <person name="Tonouchi A."/>
        </authorList>
    </citation>
    <scope>NUCLEOTIDE SEQUENCE [LARGE SCALE GENOMIC DNA]</scope>
    <source>
        <strain evidence="6 7">TB5</strain>
    </source>
</reference>
<dbReference type="Gene3D" id="1.10.8.80">
    <property type="entry name" value="Magnesium chelatase subunit I, C-Terminal domain"/>
    <property type="match status" value="1"/>
</dbReference>
<keyword evidence="2" id="KW-0067">ATP-binding</keyword>
<protein>
    <submittedName>
        <fullName evidence="6">ATPase</fullName>
    </submittedName>
</protein>
<dbReference type="InterPro" id="IPR041628">
    <property type="entry name" value="ChlI/MoxR_AAA_lid"/>
</dbReference>
<dbReference type="InterPro" id="IPR011703">
    <property type="entry name" value="ATPase_AAA-3"/>
</dbReference>
<evidence type="ECO:0000259" key="5">
    <source>
        <dbReference type="Pfam" id="PF17863"/>
    </source>
</evidence>
<evidence type="ECO:0000313" key="7">
    <source>
        <dbReference type="Proteomes" id="UP000595897"/>
    </source>
</evidence>
<sequence length="317" mass="35772">MDKEKLNTTVKAMQDNINKVIVGKKKVVNLMLTALIANGHVLLEDVPGTGKTLLAKTISRTLNLEFARVQFTPDLLPSDITGVNYYNPKQNEFIFRKGPVFSNLLLADEINRATPRTQSSLLESMEERQVTIDGVTYQLDAPFLVIATQNQIESAGTFPLPEAQLDRFLMQMSLGMPSLEEEINILNRFMEENPLLKLESVCSKEELLELQREAKKIYIHPDLVEYIANIVKATRENKEISIGVSPRGSLALLNAVRAYAIIMERSYVVPEDIKELAIPVLAHRLILPMGSTDGMNRTFIQEILAEVHVPTEEWERK</sequence>
<dbReference type="PIRSF" id="PIRSF002849">
    <property type="entry name" value="AAA_ATPase_chaperone_MoxR_prd"/>
    <property type="match status" value="1"/>
</dbReference>
<dbReference type="Proteomes" id="UP000595897">
    <property type="component" value="Chromosome"/>
</dbReference>
<comment type="similarity">
    <text evidence="3">Belongs to the MoxR family.</text>
</comment>
<organism evidence="6 7">
    <name type="scientific">Anaeromicropila herbilytica</name>
    <dbReference type="NCBI Taxonomy" id="2785025"/>
    <lineage>
        <taxon>Bacteria</taxon>
        <taxon>Bacillati</taxon>
        <taxon>Bacillota</taxon>
        <taxon>Clostridia</taxon>
        <taxon>Lachnospirales</taxon>
        <taxon>Lachnospiraceae</taxon>
        <taxon>Anaeromicropila</taxon>
    </lineage>
</organism>
<evidence type="ECO:0000256" key="3">
    <source>
        <dbReference type="ARBA" id="ARBA00061607"/>
    </source>
</evidence>
<dbReference type="PANTHER" id="PTHR42759">
    <property type="entry name" value="MOXR FAMILY PROTEIN"/>
    <property type="match status" value="1"/>
</dbReference>
<evidence type="ECO:0000256" key="1">
    <source>
        <dbReference type="ARBA" id="ARBA00022741"/>
    </source>
</evidence>
<evidence type="ECO:0000313" key="6">
    <source>
        <dbReference type="EMBL" id="BCN32435.1"/>
    </source>
</evidence>
<feature type="domain" description="ChlI/MoxR AAA lid" evidence="5">
    <location>
        <begin position="233"/>
        <end position="300"/>
    </location>
</feature>
<name>A0A7R7EPP4_9FIRM</name>
<evidence type="ECO:0000256" key="2">
    <source>
        <dbReference type="ARBA" id="ARBA00022840"/>
    </source>
</evidence>
<proteinExistence type="inferred from homology"/>
<dbReference type="SUPFAM" id="SSF52540">
    <property type="entry name" value="P-loop containing nucleoside triphosphate hydrolases"/>
    <property type="match status" value="1"/>
</dbReference>
<keyword evidence="7" id="KW-1185">Reference proteome</keyword>
<gene>
    <name evidence="6" type="ORF">bsdtb5_37300</name>
</gene>
<feature type="domain" description="ATPase AAA-3" evidence="4">
    <location>
        <begin position="40"/>
        <end position="170"/>
    </location>
</feature>
<accession>A0A7R7EPP4</accession>
<dbReference type="RefSeq" id="WP_271713483.1">
    <property type="nucleotide sequence ID" value="NZ_AP024169.1"/>
</dbReference>
<dbReference type="Pfam" id="PF17863">
    <property type="entry name" value="AAA_lid_2"/>
    <property type="match status" value="1"/>
</dbReference>
<dbReference type="FunFam" id="3.40.50.300:FF:000640">
    <property type="entry name" value="MoxR family ATPase"/>
    <property type="match status" value="1"/>
</dbReference>
<dbReference type="PANTHER" id="PTHR42759:SF5">
    <property type="entry name" value="METHANOL DEHYDROGENASE REGULATOR"/>
    <property type="match status" value="1"/>
</dbReference>